<protein>
    <submittedName>
        <fullName evidence="1">Uncharacterized protein</fullName>
    </submittedName>
</protein>
<dbReference type="Proteomes" id="UP000054549">
    <property type="component" value="Unassembled WGS sequence"/>
</dbReference>
<keyword evidence="2" id="KW-1185">Reference proteome</keyword>
<sequence length="54" mass="5676">MRIKLPASTKGTGFSPLSQVRKLSSSAYLSLLGRAGTGSAPVHEAWAANGWFGR</sequence>
<reference evidence="1 2" key="1">
    <citation type="submission" date="2014-04" db="EMBL/GenBank/DDBJ databases">
        <title>Evolutionary Origins and Diversification of the Mycorrhizal Mutualists.</title>
        <authorList>
            <consortium name="DOE Joint Genome Institute"/>
            <consortium name="Mycorrhizal Genomics Consortium"/>
            <person name="Kohler A."/>
            <person name="Kuo A."/>
            <person name="Nagy L.G."/>
            <person name="Floudas D."/>
            <person name="Copeland A."/>
            <person name="Barry K.W."/>
            <person name="Cichocki N."/>
            <person name="Veneault-Fourrey C."/>
            <person name="LaButti K."/>
            <person name="Lindquist E.A."/>
            <person name="Lipzen A."/>
            <person name="Lundell T."/>
            <person name="Morin E."/>
            <person name="Murat C."/>
            <person name="Riley R."/>
            <person name="Ohm R."/>
            <person name="Sun H."/>
            <person name="Tunlid A."/>
            <person name="Henrissat B."/>
            <person name="Grigoriev I.V."/>
            <person name="Hibbett D.S."/>
            <person name="Martin F."/>
        </authorList>
    </citation>
    <scope>NUCLEOTIDE SEQUENCE [LARGE SCALE GENOMIC DNA]</scope>
    <source>
        <strain evidence="1 2">Koide BX008</strain>
    </source>
</reference>
<dbReference type="EMBL" id="KN818225">
    <property type="protein sequence ID" value="KIL69748.1"/>
    <property type="molecule type" value="Genomic_DNA"/>
</dbReference>
<accession>A0A0C2XKY4</accession>
<dbReference type="InParanoid" id="A0A0C2XKY4"/>
<name>A0A0C2XKY4_AMAMK</name>
<organism evidence="1 2">
    <name type="scientific">Amanita muscaria (strain Koide BX008)</name>
    <dbReference type="NCBI Taxonomy" id="946122"/>
    <lineage>
        <taxon>Eukaryota</taxon>
        <taxon>Fungi</taxon>
        <taxon>Dikarya</taxon>
        <taxon>Basidiomycota</taxon>
        <taxon>Agaricomycotina</taxon>
        <taxon>Agaricomycetes</taxon>
        <taxon>Agaricomycetidae</taxon>
        <taxon>Agaricales</taxon>
        <taxon>Pluteineae</taxon>
        <taxon>Amanitaceae</taxon>
        <taxon>Amanita</taxon>
    </lineage>
</organism>
<dbReference type="AlphaFoldDB" id="A0A0C2XKY4"/>
<dbReference type="HOGENOM" id="CLU_3049851_0_0_1"/>
<evidence type="ECO:0000313" key="2">
    <source>
        <dbReference type="Proteomes" id="UP000054549"/>
    </source>
</evidence>
<gene>
    <name evidence="1" type="ORF">M378DRAFT_156981</name>
</gene>
<proteinExistence type="predicted"/>
<evidence type="ECO:0000313" key="1">
    <source>
        <dbReference type="EMBL" id="KIL69748.1"/>
    </source>
</evidence>